<proteinExistence type="evidence at transcript level"/>
<gene>
    <name evidence="1" type="primary">CG8317-RA</name>
</gene>
<organism evidence="1">
    <name type="scientific">Drosophila melanogaster</name>
    <name type="common">Fruit fly</name>
    <dbReference type="NCBI Taxonomy" id="7227"/>
    <lineage>
        <taxon>Eukaryota</taxon>
        <taxon>Metazoa</taxon>
        <taxon>Ecdysozoa</taxon>
        <taxon>Arthropoda</taxon>
        <taxon>Hexapoda</taxon>
        <taxon>Insecta</taxon>
        <taxon>Pterygota</taxon>
        <taxon>Neoptera</taxon>
        <taxon>Endopterygota</taxon>
        <taxon>Diptera</taxon>
        <taxon>Brachycera</taxon>
        <taxon>Muscomorpha</taxon>
        <taxon>Ephydroidea</taxon>
        <taxon>Drosophilidae</taxon>
        <taxon>Drosophila</taxon>
        <taxon>Sophophora</taxon>
    </lineage>
</organism>
<dbReference type="EMBL" id="BT122131">
    <property type="protein sequence ID" value="ADE10189.1"/>
    <property type="molecule type" value="mRNA"/>
</dbReference>
<evidence type="ECO:0000313" key="1">
    <source>
        <dbReference type="EMBL" id="ADE10189.1"/>
    </source>
</evidence>
<name>D5A7K4_DROME</name>
<dbReference type="AlphaFoldDB" id="D5A7K4"/>
<protein>
    <submittedName>
        <fullName evidence="1">MIP19823p</fullName>
    </submittedName>
</protein>
<accession>D5A7K4</accession>
<reference evidence="1" key="1">
    <citation type="submission" date="2010-03" db="EMBL/GenBank/DDBJ databases">
        <authorList>
            <person name="Carlson J."/>
            <person name="Booth B."/>
            <person name="Frise E."/>
            <person name="Sandler J."/>
            <person name="Wan K."/>
            <person name="Yu C."/>
            <person name="Celniker S."/>
        </authorList>
    </citation>
    <scope>NUCLEOTIDE SEQUENCE</scope>
</reference>
<sequence length="51" mass="5767">MRKCRKMSLFRAHGTLHLILGSSAHPLIRSSSAAHPSCWWSLDTVYKVELS</sequence>